<sequence>MRKIIIAALAAATILPAGAATAQSAREVRQSQREVRQSQRELAEARRYGDRGDIREARREVREDRRELREDWRDYRRSHRNVYTRGAYAGPRGYRYRPVAVGYRFAPQYYGRNYWINDYQTYRLPRPGYGYQRWVRYGNDVVLVDTRSGRVTQVYNRFFY</sequence>
<keyword evidence="4" id="KW-1185">Reference proteome</keyword>
<dbReference type="Proteomes" id="UP001500238">
    <property type="component" value="Unassembled WGS sequence"/>
</dbReference>
<keyword evidence="2" id="KW-0732">Signal</keyword>
<dbReference type="EMBL" id="BAAAES010000004">
    <property type="protein sequence ID" value="GAA0660454.1"/>
    <property type="molecule type" value="Genomic_DNA"/>
</dbReference>
<feature type="chain" id="PRO_5046099772" description="Ni/Co efflux regulator RcnB" evidence="2">
    <location>
        <begin position="20"/>
        <end position="160"/>
    </location>
</feature>
<evidence type="ECO:0000256" key="2">
    <source>
        <dbReference type="SAM" id="SignalP"/>
    </source>
</evidence>
<evidence type="ECO:0000256" key="1">
    <source>
        <dbReference type="SAM" id="Coils"/>
    </source>
</evidence>
<dbReference type="InterPro" id="IPR024572">
    <property type="entry name" value="RcnB"/>
</dbReference>
<gene>
    <name evidence="3" type="ORF">GCM10009102_06290</name>
</gene>
<proteinExistence type="predicted"/>
<name>A0ABN1HNF1_9SPHN</name>
<feature type="coiled-coil region" evidence="1">
    <location>
        <begin position="28"/>
        <end position="71"/>
    </location>
</feature>
<accession>A0ABN1HNF1</accession>
<reference evidence="3 4" key="1">
    <citation type="journal article" date="2019" name="Int. J. Syst. Evol. Microbiol.">
        <title>The Global Catalogue of Microorganisms (GCM) 10K type strain sequencing project: providing services to taxonomists for standard genome sequencing and annotation.</title>
        <authorList>
            <consortium name="The Broad Institute Genomics Platform"/>
            <consortium name="The Broad Institute Genome Sequencing Center for Infectious Disease"/>
            <person name="Wu L."/>
            <person name="Ma J."/>
        </authorList>
    </citation>
    <scope>NUCLEOTIDE SEQUENCE [LARGE SCALE GENOMIC DNA]</scope>
    <source>
        <strain evidence="3 4">JCM 14603</strain>
    </source>
</reference>
<dbReference type="RefSeq" id="WP_163958044.1">
    <property type="nucleotide sequence ID" value="NZ_BAAAES010000004.1"/>
</dbReference>
<keyword evidence="1" id="KW-0175">Coiled coil</keyword>
<evidence type="ECO:0008006" key="5">
    <source>
        <dbReference type="Google" id="ProtNLM"/>
    </source>
</evidence>
<evidence type="ECO:0000313" key="3">
    <source>
        <dbReference type="EMBL" id="GAA0660454.1"/>
    </source>
</evidence>
<evidence type="ECO:0000313" key="4">
    <source>
        <dbReference type="Proteomes" id="UP001500238"/>
    </source>
</evidence>
<comment type="caution">
    <text evidence="3">The sequence shown here is derived from an EMBL/GenBank/DDBJ whole genome shotgun (WGS) entry which is preliminary data.</text>
</comment>
<feature type="signal peptide" evidence="2">
    <location>
        <begin position="1"/>
        <end position="19"/>
    </location>
</feature>
<dbReference type="Pfam" id="PF11776">
    <property type="entry name" value="RcnB"/>
    <property type="match status" value="1"/>
</dbReference>
<organism evidence="3 4">
    <name type="scientific">Sphingomonas insulae</name>
    <dbReference type="NCBI Taxonomy" id="424800"/>
    <lineage>
        <taxon>Bacteria</taxon>
        <taxon>Pseudomonadati</taxon>
        <taxon>Pseudomonadota</taxon>
        <taxon>Alphaproteobacteria</taxon>
        <taxon>Sphingomonadales</taxon>
        <taxon>Sphingomonadaceae</taxon>
        <taxon>Sphingomonas</taxon>
    </lineage>
</organism>
<dbReference type="Gene3D" id="3.10.450.160">
    <property type="entry name" value="inner membrane protein cigr"/>
    <property type="match status" value="1"/>
</dbReference>
<protein>
    <recommendedName>
        <fullName evidence="5">Ni/Co efflux regulator RcnB</fullName>
    </recommendedName>
</protein>